<keyword evidence="6 7" id="KW-0472">Membrane</keyword>
<sequence length="452" mass="48544">MGTMIEQNTIGQIDEGARYGRARGLFAIWFSTNMTLLTVVTGTLGPAVYHLSFALSLLAVCAGNLVGGVLMALHAAQGPALGVPQMIQSRGQFGSIGSIPIVIMVIIMYIGFVASNFVVGADALHYVMPSMAQPWEVVLMATLAFIPCVIGYRVFHVFSAPLAFVATVAVVLCALLGVHQTGIAPLLNLSGSFSHVFQVFSLSVLWQISYAPYVSDSSRYLPARPETYLKTFWACYGGSVIGSVLAMGLGALLASTMPHMEVVAAIGQLCGSLGGLVVLALTLSIALASAMDMYCSTLSTITLAQNIFPKWMPQGKERIGVSLATLLCALGIALFMSKSFLGFYSSLLDVLMAVLVPWTAINLLDFYWFRRGSYKVADFFRADGGVYGRVNIPALVSYGVGLACEMPFLDLTFFHGCWAGRWVSFDISWILALLGASCAYVVLVKSHFYGRE</sequence>
<feature type="transmembrane region" description="Helical" evidence="8">
    <location>
        <begin position="350"/>
        <end position="369"/>
    </location>
</feature>
<evidence type="ECO:0000256" key="6">
    <source>
        <dbReference type="ARBA" id="ARBA00023136"/>
    </source>
</evidence>
<evidence type="ECO:0000256" key="7">
    <source>
        <dbReference type="PIRNR" id="PIRNR002744"/>
    </source>
</evidence>
<protein>
    <submittedName>
        <fullName evidence="9">Cytosine permease</fullName>
    </submittedName>
</protein>
<feature type="transmembrane region" description="Helical" evidence="8">
    <location>
        <begin position="51"/>
        <end position="73"/>
    </location>
</feature>
<dbReference type="EMBL" id="JAGRQH010000015">
    <property type="protein sequence ID" value="MBR0560700.1"/>
    <property type="molecule type" value="Genomic_DNA"/>
</dbReference>
<proteinExistence type="inferred from homology"/>
<dbReference type="InterPro" id="IPR001248">
    <property type="entry name" value="Pur-cyt_permease"/>
</dbReference>
<feature type="transmembrane region" description="Helical" evidence="8">
    <location>
        <begin position="93"/>
        <end position="117"/>
    </location>
</feature>
<keyword evidence="5 8" id="KW-1133">Transmembrane helix</keyword>
<feature type="transmembrane region" description="Helical" evidence="8">
    <location>
        <begin position="429"/>
        <end position="448"/>
    </location>
</feature>
<evidence type="ECO:0000256" key="1">
    <source>
        <dbReference type="ARBA" id="ARBA00004141"/>
    </source>
</evidence>
<dbReference type="Pfam" id="PF02133">
    <property type="entry name" value="Transp_cyt_pur"/>
    <property type="match status" value="1"/>
</dbReference>
<evidence type="ECO:0000313" key="9">
    <source>
        <dbReference type="EMBL" id="MBR0560700.1"/>
    </source>
</evidence>
<feature type="transmembrane region" description="Helical" evidence="8">
    <location>
        <begin position="233"/>
        <end position="254"/>
    </location>
</feature>
<feature type="transmembrane region" description="Helical" evidence="8">
    <location>
        <begin position="319"/>
        <end position="344"/>
    </location>
</feature>
<evidence type="ECO:0000313" key="10">
    <source>
        <dbReference type="Proteomes" id="UP000677812"/>
    </source>
</evidence>
<feature type="transmembrane region" description="Helical" evidence="8">
    <location>
        <begin position="266"/>
        <end position="288"/>
    </location>
</feature>
<feature type="transmembrane region" description="Helical" evidence="8">
    <location>
        <begin position="390"/>
        <end position="409"/>
    </location>
</feature>
<dbReference type="Proteomes" id="UP000677812">
    <property type="component" value="Unassembled WGS sequence"/>
</dbReference>
<dbReference type="InterPro" id="IPR026030">
    <property type="entry name" value="Pur-cyt_permease_Fcy2/21/22"/>
</dbReference>
<evidence type="ECO:0000256" key="2">
    <source>
        <dbReference type="ARBA" id="ARBA00008974"/>
    </source>
</evidence>
<feature type="transmembrane region" description="Helical" evidence="8">
    <location>
        <begin position="25"/>
        <end position="45"/>
    </location>
</feature>
<dbReference type="Gene3D" id="1.10.4160.10">
    <property type="entry name" value="Hydantoin permease"/>
    <property type="match status" value="1"/>
</dbReference>
<evidence type="ECO:0000256" key="8">
    <source>
        <dbReference type="SAM" id="Phobius"/>
    </source>
</evidence>
<comment type="similarity">
    <text evidence="2 7">Belongs to the purine-cytosine permease (2.A.39) family.</text>
</comment>
<name>A0ABS5E9X4_9PROT</name>
<keyword evidence="4 8" id="KW-0812">Transmembrane</keyword>
<comment type="caution">
    <text evidence="9">The sequence shown here is derived from an EMBL/GenBank/DDBJ whole genome shotgun (WGS) entry which is preliminary data.</text>
</comment>
<keyword evidence="3 7" id="KW-0813">Transport</keyword>
<comment type="subcellular location">
    <subcellularLocation>
        <location evidence="1">Membrane</location>
        <topology evidence="1">Multi-pass membrane protein</topology>
    </subcellularLocation>
</comment>
<feature type="transmembrane region" description="Helical" evidence="8">
    <location>
        <begin position="162"/>
        <end position="183"/>
    </location>
</feature>
<dbReference type="PANTHER" id="PTHR31806">
    <property type="entry name" value="PURINE-CYTOSINE PERMEASE FCY2-RELATED"/>
    <property type="match status" value="1"/>
</dbReference>
<dbReference type="PIRSF" id="PIRSF002744">
    <property type="entry name" value="Pur-cyt_permease"/>
    <property type="match status" value="1"/>
</dbReference>
<feature type="transmembrane region" description="Helical" evidence="8">
    <location>
        <begin position="195"/>
        <end position="213"/>
    </location>
</feature>
<gene>
    <name evidence="9" type="ORF">KB213_11630</name>
</gene>
<evidence type="ECO:0000256" key="4">
    <source>
        <dbReference type="ARBA" id="ARBA00022692"/>
    </source>
</evidence>
<evidence type="ECO:0000256" key="3">
    <source>
        <dbReference type="ARBA" id="ARBA00022448"/>
    </source>
</evidence>
<accession>A0ABS5E9X4</accession>
<dbReference type="PANTHER" id="PTHR31806:SF1">
    <property type="entry name" value="PURINE-CYTOSINE PERMEASE FCY2-RELATED"/>
    <property type="match status" value="1"/>
</dbReference>
<keyword evidence="10" id="KW-1185">Reference proteome</keyword>
<organism evidence="9 10">
    <name type="scientific">Neokomagataea anthophila</name>
    <dbReference type="NCBI Taxonomy" id="2826925"/>
    <lineage>
        <taxon>Bacteria</taxon>
        <taxon>Pseudomonadati</taxon>
        <taxon>Pseudomonadota</taxon>
        <taxon>Alphaproteobacteria</taxon>
        <taxon>Acetobacterales</taxon>
        <taxon>Acetobacteraceae</taxon>
        <taxon>Neokomagataea</taxon>
    </lineage>
</organism>
<reference evidence="9 10" key="1">
    <citation type="submission" date="2021-04" db="EMBL/GenBank/DDBJ databases">
        <title>The complete genome sequence of Neokomagataea sp. TBRC 2177.</title>
        <authorList>
            <person name="Charoenyingcharoen P."/>
            <person name="Yukphan P."/>
        </authorList>
    </citation>
    <scope>NUCLEOTIDE SEQUENCE [LARGE SCALE GENOMIC DNA]</scope>
    <source>
        <strain evidence="9 10">TBRC 2177</strain>
    </source>
</reference>
<evidence type="ECO:0000256" key="5">
    <source>
        <dbReference type="ARBA" id="ARBA00022989"/>
    </source>
</evidence>
<feature type="transmembrane region" description="Helical" evidence="8">
    <location>
        <begin position="137"/>
        <end position="155"/>
    </location>
</feature>